<dbReference type="PANTHER" id="PTHR22803">
    <property type="entry name" value="MANNOSE, PHOSPHOLIPASE, LECTIN RECEPTOR RELATED"/>
    <property type="match status" value="1"/>
</dbReference>
<evidence type="ECO:0000259" key="1">
    <source>
        <dbReference type="PROSITE" id="PS50041"/>
    </source>
</evidence>
<dbReference type="SUPFAM" id="SSF56436">
    <property type="entry name" value="C-type lectin-like"/>
    <property type="match status" value="2"/>
</dbReference>
<dbReference type="Proteomes" id="UP000515154">
    <property type="component" value="Linkage group LG1"/>
</dbReference>
<feature type="domain" description="C-type lectin" evidence="1">
    <location>
        <begin position="130"/>
        <end position="234"/>
    </location>
</feature>
<organism evidence="2 3">
    <name type="scientific">Octopus sinensis</name>
    <name type="common">East Asian common octopus</name>
    <dbReference type="NCBI Taxonomy" id="2607531"/>
    <lineage>
        <taxon>Eukaryota</taxon>
        <taxon>Metazoa</taxon>
        <taxon>Spiralia</taxon>
        <taxon>Lophotrochozoa</taxon>
        <taxon>Mollusca</taxon>
        <taxon>Cephalopoda</taxon>
        <taxon>Coleoidea</taxon>
        <taxon>Octopodiformes</taxon>
        <taxon>Octopoda</taxon>
        <taxon>Incirrata</taxon>
        <taxon>Octopodidae</taxon>
        <taxon>Octopus</taxon>
    </lineage>
</organism>
<keyword evidence="2" id="KW-1185">Reference proteome</keyword>
<gene>
    <name evidence="3" type="primary">LOC118764601</name>
</gene>
<proteinExistence type="predicted"/>
<evidence type="ECO:0000313" key="3">
    <source>
        <dbReference type="RefSeq" id="XP_036361425.1"/>
    </source>
</evidence>
<dbReference type="KEGG" id="osn:118764601"/>
<sequence length="249" mass="28138">MWILSVQRHTTTEYHEFHMGLCKDLSKKVFVWQDGEALTYSHWGPTEPSNHGGIEDCGSLSALLLSLDPSVEPNPGPMDFVPFKYESEIEKLCASMCASKTSDSLLRKLKLIAECPTSAGYTYQPELRLCYQIGSTITSWNKAADNCNKDRGRLIHIKNEEVMNYLKTILSWAVAHSGQYYIGSSRDLNKNVFVWQTGEAVTYSRWFYPNPSGGNEHCVSLVPTEDFGWNDVPCHNSNIGWQICEIVVQ</sequence>
<dbReference type="Gene3D" id="3.10.100.10">
    <property type="entry name" value="Mannose-Binding Protein A, subunit A"/>
    <property type="match status" value="2"/>
</dbReference>
<evidence type="ECO:0000313" key="2">
    <source>
        <dbReference type="Proteomes" id="UP000515154"/>
    </source>
</evidence>
<feature type="domain" description="C-type lectin" evidence="1">
    <location>
        <begin position="19"/>
        <end position="60"/>
    </location>
</feature>
<dbReference type="PROSITE" id="PS50041">
    <property type="entry name" value="C_TYPE_LECTIN_2"/>
    <property type="match status" value="2"/>
</dbReference>
<dbReference type="InterPro" id="IPR016187">
    <property type="entry name" value="CTDL_fold"/>
</dbReference>
<dbReference type="AlphaFoldDB" id="A0A7E6F2B0"/>
<dbReference type="Pfam" id="PF00059">
    <property type="entry name" value="Lectin_C"/>
    <property type="match status" value="1"/>
</dbReference>
<dbReference type="SMART" id="SM00034">
    <property type="entry name" value="CLECT"/>
    <property type="match status" value="1"/>
</dbReference>
<protein>
    <submittedName>
        <fullName evidence="3">Macrophage mannose receptor 1-like</fullName>
    </submittedName>
</protein>
<accession>A0A7E6F2B0</accession>
<dbReference type="InterPro" id="IPR016186">
    <property type="entry name" value="C-type_lectin-like/link_sf"/>
</dbReference>
<reference evidence="3" key="1">
    <citation type="submission" date="2025-08" db="UniProtKB">
        <authorList>
            <consortium name="RefSeq"/>
        </authorList>
    </citation>
    <scope>IDENTIFICATION</scope>
</reference>
<dbReference type="RefSeq" id="XP_036361425.1">
    <property type="nucleotide sequence ID" value="XM_036505532.1"/>
</dbReference>
<name>A0A7E6F2B0_9MOLL</name>
<dbReference type="InterPro" id="IPR050111">
    <property type="entry name" value="C-type_lectin/snaclec_domain"/>
</dbReference>
<dbReference type="InterPro" id="IPR001304">
    <property type="entry name" value="C-type_lectin-like"/>
</dbReference>
<dbReference type="CDD" id="cd00037">
    <property type="entry name" value="CLECT"/>
    <property type="match status" value="1"/>
</dbReference>